<keyword evidence="10" id="KW-1185">Reference proteome</keyword>
<dbReference type="GO" id="GO:0005509">
    <property type="term" value="F:calcium ion binding"/>
    <property type="evidence" value="ECO:0007669"/>
    <property type="project" value="UniProtKB-UniRule"/>
</dbReference>
<feature type="domain" description="Cadherin" evidence="8">
    <location>
        <begin position="18"/>
        <end position="130"/>
    </location>
</feature>
<dbReference type="GO" id="GO:0016020">
    <property type="term" value="C:membrane"/>
    <property type="evidence" value="ECO:0007669"/>
    <property type="project" value="UniProtKB-SubCell"/>
</dbReference>
<keyword evidence="7" id="KW-0732">Signal</keyword>
<dbReference type="InterPro" id="IPR015919">
    <property type="entry name" value="Cadherin-like_sf"/>
</dbReference>
<keyword evidence="3" id="KW-0130">Cell adhesion</keyword>
<dbReference type="AlphaFoldDB" id="A0ABD2PLC9"/>
<evidence type="ECO:0000256" key="1">
    <source>
        <dbReference type="ARBA" id="ARBA00004167"/>
    </source>
</evidence>
<dbReference type="GO" id="GO:0007155">
    <property type="term" value="P:cell adhesion"/>
    <property type="evidence" value="ECO:0007669"/>
    <property type="project" value="UniProtKB-KW"/>
</dbReference>
<evidence type="ECO:0000256" key="6">
    <source>
        <dbReference type="PROSITE-ProRule" id="PRU00043"/>
    </source>
</evidence>
<evidence type="ECO:0000313" key="10">
    <source>
        <dbReference type="Proteomes" id="UP001626550"/>
    </source>
</evidence>
<dbReference type="EMBL" id="JBJKFK010005991">
    <property type="protein sequence ID" value="KAL3308034.1"/>
    <property type="molecule type" value="Genomic_DNA"/>
</dbReference>
<keyword evidence="2" id="KW-0812">Transmembrane</keyword>
<dbReference type="InterPro" id="IPR002126">
    <property type="entry name" value="Cadherin-like_dom"/>
</dbReference>
<dbReference type="Pfam" id="PF00028">
    <property type="entry name" value="Cadherin"/>
    <property type="match status" value="2"/>
</dbReference>
<evidence type="ECO:0000313" key="9">
    <source>
        <dbReference type="EMBL" id="KAL3308034.1"/>
    </source>
</evidence>
<feature type="domain" description="Cadherin" evidence="8">
    <location>
        <begin position="254"/>
        <end position="380"/>
    </location>
</feature>
<accession>A0ABD2PLC9</accession>
<dbReference type="FunFam" id="2.60.40.60:FF:000092">
    <property type="entry name" value="Protocadherin 8"/>
    <property type="match status" value="1"/>
</dbReference>
<dbReference type="Proteomes" id="UP001626550">
    <property type="component" value="Unassembled WGS sequence"/>
</dbReference>
<organism evidence="9 10">
    <name type="scientific">Cichlidogyrus casuarinus</name>
    <dbReference type="NCBI Taxonomy" id="1844966"/>
    <lineage>
        <taxon>Eukaryota</taxon>
        <taxon>Metazoa</taxon>
        <taxon>Spiralia</taxon>
        <taxon>Lophotrochozoa</taxon>
        <taxon>Platyhelminthes</taxon>
        <taxon>Monogenea</taxon>
        <taxon>Monopisthocotylea</taxon>
        <taxon>Dactylogyridea</taxon>
        <taxon>Ancyrocephalidae</taxon>
        <taxon>Cichlidogyrus</taxon>
    </lineage>
</organism>
<gene>
    <name evidence="9" type="ORF">Ciccas_013442</name>
</gene>
<dbReference type="PROSITE" id="PS50268">
    <property type="entry name" value="CADHERIN_2"/>
    <property type="match status" value="3"/>
</dbReference>
<dbReference type="InterPro" id="IPR013164">
    <property type="entry name" value="Cadherin_N"/>
</dbReference>
<dbReference type="PANTHER" id="PTHR24028:SF146">
    <property type="entry name" value="CADHERIN 96CB, ISOFORM D-RELATED"/>
    <property type="match status" value="1"/>
</dbReference>
<protein>
    <recommendedName>
        <fullName evidence="8">Cadherin domain-containing protein</fullName>
    </recommendedName>
</protein>
<comment type="caution">
    <text evidence="9">The sequence shown here is derived from an EMBL/GenBank/DDBJ whole genome shotgun (WGS) entry which is preliminary data.</text>
</comment>
<dbReference type="Gene3D" id="2.60.40.60">
    <property type="entry name" value="Cadherins"/>
    <property type="match status" value="3"/>
</dbReference>
<evidence type="ECO:0000256" key="2">
    <source>
        <dbReference type="ARBA" id="ARBA00022692"/>
    </source>
</evidence>
<name>A0ABD2PLC9_9PLAT</name>
<proteinExistence type="predicted"/>
<comment type="subcellular location">
    <subcellularLocation>
        <location evidence="1">Membrane</location>
        <topology evidence="1">Single-pass membrane protein</topology>
    </subcellularLocation>
</comment>
<dbReference type="CDD" id="cd11304">
    <property type="entry name" value="Cadherin_repeat"/>
    <property type="match status" value="3"/>
</dbReference>
<dbReference type="PANTHER" id="PTHR24028">
    <property type="entry name" value="CADHERIN-87A"/>
    <property type="match status" value="1"/>
</dbReference>
<keyword evidence="5" id="KW-0325">Glycoprotein</keyword>
<dbReference type="SUPFAM" id="SSF49313">
    <property type="entry name" value="Cadherin-like"/>
    <property type="match status" value="3"/>
</dbReference>
<keyword evidence="4" id="KW-0472">Membrane</keyword>
<evidence type="ECO:0000256" key="3">
    <source>
        <dbReference type="ARBA" id="ARBA00022889"/>
    </source>
</evidence>
<feature type="chain" id="PRO_5044886192" description="Cadherin domain-containing protein" evidence="7">
    <location>
        <begin position="18"/>
        <end position="423"/>
    </location>
</feature>
<dbReference type="Pfam" id="PF08266">
    <property type="entry name" value="Cadherin_2"/>
    <property type="match status" value="1"/>
</dbReference>
<sequence>MYYVWIILSLLLVNVQCADPPPVFQLVEECPNGTEIKQVQMWLKQRFPTSSESYFFELFNAKDAFEKLFTLDRLSGRLTTRDRIDRETLCRYEMTCLKSLQILVGRGSDQLIRLELKIEILDINDHTPTWQVDQGIILQILETPKDSSKGEYIPQEYPIPSAYDLDSQENSLISYRLDRQEASDYWPDYLFNVTSDSSDLKLVVLQPLDCEERDSYTLKLVATDQGRPAKSSYINLKIRVLDMNDETPQFAKETFYPDNGTVSESTKPGATIMRVSALDKDRTSPNNRVGYEIFSTGGPNDPIRGTFAIQDNGEIILTRKIDYENLPPISGLLDKVPKLTGKKFVFYVKATDKANAPFARSSTAMVVVPITDENDSKPEINIRFLGTEDVNPSGLIGETCSFSRKMRSSGRFACVHTPPVRHS</sequence>
<dbReference type="SMART" id="SM00112">
    <property type="entry name" value="CA"/>
    <property type="match status" value="3"/>
</dbReference>
<dbReference type="PRINTS" id="PR00205">
    <property type="entry name" value="CADHERIN"/>
</dbReference>
<evidence type="ECO:0000256" key="7">
    <source>
        <dbReference type="SAM" id="SignalP"/>
    </source>
</evidence>
<evidence type="ECO:0000256" key="4">
    <source>
        <dbReference type="ARBA" id="ARBA00022989"/>
    </source>
</evidence>
<feature type="signal peptide" evidence="7">
    <location>
        <begin position="1"/>
        <end position="17"/>
    </location>
</feature>
<keyword evidence="4" id="KW-1133">Transmembrane helix</keyword>
<feature type="domain" description="Cadherin" evidence="8">
    <location>
        <begin position="161"/>
        <end position="250"/>
    </location>
</feature>
<evidence type="ECO:0000259" key="8">
    <source>
        <dbReference type="PROSITE" id="PS50268"/>
    </source>
</evidence>
<evidence type="ECO:0000256" key="5">
    <source>
        <dbReference type="ARBA" id="ARBA00023180"/>
    </source>
</evidence>
<dbReference type="InterPro" id="IPR050174">
    <property type="entry name" value="Protocadherin/Cadherin-CA"/>
</dbReference>
<keyword evidence="6" id="KW-0106">Calcium</keyword>
<reference evidence="9 10" key="1">
    <citation type="submission" date="2024-11" db="EMBL/GenBank/DDBJ databases">
        <title>Adaptive evolution of stress response genes in parasites aligns with host niche diversity.</title>
        <authorList>
            <person name="Hahn C."/>
            <person name="Resl P."/>
        </authorList>
    </citation>
    <scope>NUCLEOTIDE SEQUENCE [LARGE SCALE GENOMIC DNA]</scope>
    <source>
        <strain evidence="9">EGGRZ-B1_66</strain>
        <tissue evidence="9">Body</tissue>
    </source>
</reference>